<reference evidence="2 3" key="1">
    <citation type="journal article" date="2019" name="Commun. Biol.">
        <title>The bagworm genome reveals a unique fibroin gene that provides high tensile strength.</title>
        <authorList>
            <person name="Kono N."/>
            <person name="Nakamura H."/>
            <person name="Ohtoshi R."/>
            <person name="Tomita M."/>
            <person name="Numata K."/>
            <person name="Arakawa K."/>
        </authorList>
    </citation>
    <scope>NUCLEOTIDE SEQUENCE [LARGE SCALE GENOMIC DNA]</scope>
</reference>
<proteinExistence type="predicted"/>
<gene>
    <name evidence="2" type="ORF">EVAR_52873_1</name>
</gene>
<keyword evidence="3" id="KW-1185">Reference proteome</keyword>
<comment type="caution">
    <text evidence="2">The sequence shown here is derived from an EMBL/GenBank/DDBJ whole genome shotgun (WGS) entry which is preliminary data.</text>
</comment>
<sequence length="122" mass="14195">MYNVTILQLRTAIHLQLKADRKRGAAARQHRRILLFTLYPGRIKTILGQNPPEDPPQDIRRSRAGRGRHMSRDTLPEITSSRTAPAWIMLGKFIARYQRLAPRPAARCLRPNYKEKKRNKTN</sequence>
<dbReference type="Proteomes" id="UP000299102">
    <property type="component" value="Unassembled WGS sequence"/>
</dbReference>
<dbReference type="AlphaFoldDB" id="A0A4C1YMK7"/>
<protein>
    <submittedName>
        <fullName evidence="2">Uncharacterized protein</fullName>
    </submittedName>
</protein>
<dbReference type="EMBL" id="BGZK01001277">
    <property type="protein sequence ID" value="GBP76132.1"/>
    <property type="molecule type" value="Genomic_DNA"/>
</dbReference>
<evidence type="ECO:0000313" key="2">
    <source>
        <dbReference type="EMBL" id="GBP76132.1"/>
    </source>
</evidence>
<accession>A0A4C1YMK7</accession>
<feature type="region of interest" description="Disordered" evidence="1">
    <location>
        <begin position="46"/>
        <end position="78"/>
    </location>
</feature>
<name>A0A4C1YMK7_EUMVA</name>
<evidence type="ECO:0000256" key="1">
    <source>
        <dbReference type="SAM" id="MobiDB-lite"/>
    </source>
</evidence>
<evidence type="ECO:0000313" key="3">
    <source>
        <dbReference type="Proteomes" id="UP000299102"/>
    </source>
</evidence>
<organism evidence="2 3">
    <name type="scientific">Eumeta variegata</name>
    <name type="common">Bagworm moth</name>
    <name type="synonym">Eumeta japonica</name>
    <dbReference type="NCBI Taxonomy" id="151549"/>
    <lineage>
        <taxon>Eukaryota</taxon>
        <taxon>Metazoa</taxon>
        <taxon>Ecdysozoa</taxon>
        <taxon>Arthropoda</taxon>
        <taxon>Hexapoda</taxon>
        <taxon>Insecta</taxon>
        <taxon>Pterygota</taxon>
        <taxon>Neoptera</taxon>
        <taxon>Endopterygota</taxon>
        <taxon>Lepidoptera</taxon>
        <taxon>Glossata</taxon>
        <taxon>Ditrysia</taxon>
        <taxon>Tineoidea</taxon>
        <taxon>Psychidae</taxon>
        <taxon>Oiketicinae</taxon>
        <taxon>Eumeta</taxon>
    </lineage>
</organism>